<evidence type="ECO:0000256" key="1">
    <source>
        <dbReference type="SAM" id="MobiDB-lite"/>
    </source>
</evidence>
<feature type="region of interest" description="Disordered" evidence="1">
    <location>
        <begin position="21"/>
        <end position="45"/>
    </location>
</feature>
<accession>A0ABU0WF10</accession>
<evidence type="ECO:0000313" key="3">
    <source>
        <dbReference type="Proteomes" id="UP001227317"/>
    </source>
</evidence>
<dbReference type="Proteomes" id="UP001227317">
    <property type="component" value="Unassembled WGS sequence"/>
</dbReference>
<feature type="compositionally biased region" description="Low complexity" evidence="1">
    <location>
        <begin position="21"/>
        <end position="36"/>
    </location>
</feature>
<comment type="caution">
    <text evidence="2">The sequence shown here is derived from an EMBL/GenBank/DDBJ whole genome shotgun (WGS) entry which is preliminary data.</text>
</comment>
<dbReference type="InterPro" id="IPR012347">
    <property type="entry name" value="Ferritin-like"/>
</dbReference>
<keyword evidence="3" id="KW-1185">Reference proteome</keyword>
<protein>
    <submittedName>
        <fullName evidence="2">DUF3618 domain-containing protein</fullName>
    </submittedName>
</protein>
<dbReference type="Pfam" id="PF12277">
    <property type="entry name" value="DUF3618"/>
    <property type="match status" value="1"/>
</dbReference>
<dbReference type="EMBL" id="JAUJFI010000029">
    <property type="protein sequence ID" value="MDQ2102745.1"/>
    <property type="molecule type" value="Genomic_DNA"/>
</dbReference>
<gene>
    <name evidence="2" type="ORF">QSG27_08595</name>
</gene>
<sequence length="280" mass="29925">MNRATDPYADTMRGVAAGATATTTAATTPAPDTSASQRGGRRGPDEIEQDIHAIRGRMDAVLDEIEFRLSPGQMSGGVVEVVRDVVEGNPTRVARAIRSNPWPLAVMAVGALWFAWTVSRTPEDAGRMPSRSRAGDAADGTVQDVLGVLVAACRQGATGFRQADMVLDDPDLTPRLTQVATQFDRSAAALEAELVRRGGDRNPQVPVHAVWRDLDVELGGVRSRGGLLRGLESGVDGTLGLFRNSLHDDLPEELTVIVGAHFHEIETVRHRVGALREAVA</sequence>
<dbReference type="RefSeq" id="WP_306705138.1">
    <property type="nucleotide sequence ID" value="NZ_JAUJFI010000029.1"/>
</dbReference>
<evidence type="ECO:0000313" key="2">
    <source>
        <dbReference type="EMBL" id="MDQ2102745.1"/>
    </source>
</evidence>
<name>A0ABU0WF10_9PROT</name>
<dbReference type="Gene3D" id="1.20.1260.10">
    <property type="match status" value="1"/>
</dbReference>
<reference evidence="2 3" key="1">
    <citation type="submission" date="2023-06" db="EMBL/GenBank/DDBJ databases">
        <title>Azospirillum isscasensis sp.nov, a bacterium isolated from rhizosphere soil of rice.</title>
        <authorList>
            <person name="Wang H."/>
        </authorList>
    </citation>
    <scope>NUCLEOTIDE SEQUENCE [LARGE SCALE GENOMIC DNA]</scope>
    <source>
        <strain evidence="2 3">C340-1</strain>
    </source>
</reference>
<dbReference type="InterPro" id="IPR022062">
    <property type="entry name" value="DUF3618"/>
</dbReference>
<proteinExistence type="predicted"/>
<organism evidence="2 3">
    <name type="scientific">Azospirillum isscasi</name>
    <dbReference type="NCBI Taxonomy" id="3053926"/>
    <lineage>
        <taxon>Bacteria</taxon>
        <taxon>Pseudomonadati</taxon>
        <taxon>Pseudomonadota</taxon>
        <taxon>Alphaproteobacteria</taxon>
        <taxon>Rhodospirillales</taxon>
        <taxon>Azospirillaceae</taxon>
        <taxon>Azospirillum</taxon>
    </lineage>
</organism>